<dbReference type="Gramene" id="TRITD6Bv1G224190.1">
    <property type="protein sequence ID" value="TRITD6Bv1G224190.1"/>
    <property type="gene ID" value="TRITD6Bv1G224190"/>
</dbReference>
<gene>
    <name evidence="1" type="ORF">TRITD_6Bv1G224190</name>
</gene>
<proteinExistence type="predicted"/>
<reference evidence="1 2" key="1">
    <citation type="submission" date="2017-09" db="EMBL/GenBank/DDBJ databases">
        <authorList>
            <consortium name="International Durum Wheat Genome Sequencing Consortium (IDWGSC)"/>
            <person name="Milanesi L."/>
        </authorList>
    </citation>
    <scope>NUCLEOTIDE SEQUENCE [LARGE SCALE GENOMIC DNA]</scope>
    <source>
        <strain evidence="2">cv. Svevo</strain>
    </source>
</reference>
<protein>
    <submittedName>
        <fullName evidence="1">Uncharacterized protein</fullName>
    </submittedName>
</protein>
<keyword evidence="2" id="KW-1185">Reference proteome</keyword>
<organism evidence="1 2">
    <name type="scientific">Triticum turgidum subsp. durum</name>
    <name type="common">Durum wheat</name>
    <name type="synonym">Triticum durum</name>
    <dbReference type="NCBI Taxonomy" id="4567"/>
    <lineage>
        <taxon>Eukaryota</taxon>
        <taxon>Viridiplantae</taxon>
        <taxon>Streptophyta</taxon>
        <taxon>Embryophyta</taxon>
        <taxon>Tracheophyta</taxon>
        <taxon>Spermatophyta</taxon>
        <taxon>Magnoliopsida</taxon>
        <taxon>Liliopsida</taxon>
        <taxon>Poales</taxon>
        <taxon>Poaceae</taxon>
        <taxon>BOP clade</taxon>
        <taxon>Pooideae</taxon>
        <taxon>Triticodae</taxon>
        <taxon>Triticeae</taxon>
        <taxon>Triticinae</taxon>
        <taxon>Triticum</taxon>
    </lineage>
</organism>
<dbReference type="EMBL" id="LT934122">
    <property type="protein sequence ID" value="VAI63535.1"/>
    <property type="molecule type" value="Genomic_DNA"/>
</dbReference>
<evidence type="ECO:0000313" key="1">
    <source>
        <dbReference type="EMBL" id="VAI63535.1"/>
    </source>
</evidence>
<name>A0A9R0YZ29_TRITD</name>
<dbReference type="Proteomes" id="UP000324705">
    <property type="component" value="Chromosome 6B"/>
</dbReference>
<accession>A0A9R0YZ29</accession>
<dbReference type="PANTHER" id="PTHR32153">
    <property type="entry name" value="OJ000223_09.16 PROTEIN"/>
    <property type="match status" value="1"/>
</dbReference>
<sequence>MCLSVRDHWCGAETRDAHCEERGMHWKPSLGADFKHENLARLTIYGFQSAYRFIRYVKRVISVAVNIKEISLHDTKVCDFCTEEFGLKRDDCLSKYTRTSRKKDLLRERIKEGLVMTSPAAIHFN</sequence>
<dbReference type="AlphaFoldDB" id="A0A9R0YZ29"/>
<evidence type="ECO:0000313" key="2">
    <source>
        <dbReference type="Proteomes" id="UP000324705"/>
    </source>
</evidence>
<dbReference type="InterPro" id="IPR044997">
    <property type="entry name" value="F-box_plant"/>
</dbReference>